<gene>
    <name evidence="1" type="ORF">RBWH47_02036</name>
</gene>
<reference evidence="1 2" key="1">
    <citation type="journal article" date="2013" name="Mar. Genomics">
        <title>Expression of sulfatases in Rhodopirellula baltica and the diversity of sulfatases in the genus Rhodopirellula.</title>
        <authorList>
            <person name="Wegner C.E."/>
            <person name="Richter-Heitmann T."/>
            <person name="Klindworth A."/>
            <person name="Klockow C."/>
            <person name="Richter M."/>
            <person name="Achstetter T."/>
            <person name="Glockner F.O."/>
            <person name="Harder J."/>
        </authorList>
    </citation>
    <scope>NUCLEOTIDE SEQUENCE [LARGE SCALE GENOMIC DNA]</scope>
    <source>
        <strain evidence="1 2">WH47</strain>
    </source>
</reference>
<dbReference type="Proteomes" id="UP000006222">
    <property type="component" value="Unassembled WGS sequence"/>
</dbReference>
<dbReference type="EMBL" id="AFAR01000142">
    <property type="protein sequence ID" value="EGF27424.1"/>
    <property type="molecule type" value="Genomic_DNA"/>
</dbReference>
<evidence type="ECO:0000313" key="1">
    <source>
        <dbReference type="EMBL" id="EGF27424.1"/>
    </source>
</evidence>
<proteinExistence type="predicted"/>
<comment type="caution">
    <text evidence="1">The sequence shown here is derived from an EMBL/GenBank/DDBJ whole genome shotgun (WGS) entry which is preliminary data.</text>
</comment>
<sequence length="76" mass="8500">MPNGLRSETKLFSSTCLGNVLHDNQKIAFNSDELFIFIARLAAKRWLREQQAKHIVGLNAGSEKLPQCETDPDASQ</sequence>
<dbReference type="PATRIC" id="fig|991778.3.peg.2743"/>
<evidence type="ECO:0000313" key="2">
    <source>
        <dbReference type="Proteomes" id="UP000006222"/>
    </source>
</evidence>
<name>F2AS90_RHOBT</name>
<accession>F2AS90</accession>
<organism evidence="1 2">
    <name type="scientific">Rhodopirellula baltica WH47</name>
    <dbReference type="NCBI Taxonomy" id="991778"/>
    <lineage>
        <taxon>Bacteria</taxon>
        <taxon>Pseudomonadati</taxon>
        <taxon>Planctomycetota</taxon>
        <taxon>Planctomycetia</taxon>
        <taxon>Pirellulales</taxon>
        <taxon>Pirellulaceae</taxon>
        <taxon>Rhodopirellula</taxon>
    </lineage>
</organism>
<dbReference type="AlphaFoldDB" id="F2AS90"/>
<protein>
    <submittedName>
        <fullName evidence="1">Uncharacterized protein</fullName>
    </submittedName>
</protein>